<dbReference type="Pfam" id="PF12728">
    <property type="entry name" value="HTH_17"/>
    <property type="match status" value="1"/>
</dbReference>
<dbReference type="NCBIfam" id="TIGR01764">
    <property type="entry name" value="excise"/>
    <property type="match status" value="1"/>
</dbReference>
<dbReference type="InterPro" id="IPR041657">
    <property type="entry name" value="HTH_17"/>
</dbReference>
<dbReference type="AlphaFoldDB" id="A0A9D9H1Q2"/>
<gene>
    <name evidence="2" type="ORF">IAA97_01925</name>
</gene>
<dbReference type="SUPFAM" id="SSF46955">
    <property type="entry name" value="Putative DNA-binding domain"/>
    <property type="match status" value="1"/>
</dbReference>
<organism evidence="2 3">
    <name type="scientific">Candidatus Ornithospirochaeta stercoripullorum</name>
    <dbReference type="NCBI Taxonomy" id="2840899"/>
    <lineage>
        <taxon>Bacteria</taxon>
        <taxon>Pseudomonadati</taxon>
        <taxon>Spirochaetota</taxon>
        <taxon>Spirochaetia</taxon>
        <taxon>Spirochaetales</taxon>
        <taxon>Spirochaetaceae</taxon>
        <taxon>Spirochaetaceae incertae sedis</taxon>
        <taxon>Candidatus Ornithospirochaeta</taxon>
    </lineage>
</organism>
<dbReference type="EMBL" id="JADIMT010000031">
    <property type="protein sequence ID" value="MBO8435725.1"/>
    <property type="molecule type" value="Genomic_DNA"/>
</dbReference>
<dbReference type="GO" id="GO:0003677">
    <property type="term" value="F:DNA binding"/>
    <property type="evidence" value="ECO:0007669"/>
    <property type="project" value="InterPro"/>
</dbReference>
<evidence type="ECO:0000259" key="1">
    <source>
        <dbReference type="Pfam" id="PF12728"/>
    </source>
</evidence>
<proteinExistence type="predicted"/>
<evidence type="ECO:0000313" key="2">
    <source>
        <dbReference type="EMBL" id="MBO8435725.1"/>
    </source>
</evidence>
<protein>
    <submittedName>
        <fullName evidence="2">Helix-turn-helix domain-containing protein</fullName>
    </submittedName>
</protein>
<dbReference type="InterPro" id="IPR009061">
    <property type="entry name" value="DNA-bd_dom_put_sf"/>
</dbReference>
<dbReference type="InterPro" id="IPR010093">
    <property type="entry name" value="SinI_DNA-bd"/>
</dbReference>
<evidence type="ECO:0000313" key="3">
    <source>
        <dbReference type="Proteomes" id="UP000823615"/>
    </source>
</evidence>
<dbReference type="Gene3D" id="1.10.238.160">
    <property type="match status" value="1"/>
</dbReference>
<name>A0A9D9H1Q2_9SPIO</name>
<dbReference type="Proteomes" id="UP000823615">
    <property type="component" value="Unassembled WGS sequence"/>
</dbReference>
<feature type="domain" description="Helix-turn-helix" evidence="1">
    <location>
        <begin position="20"/>
        <end position="70"/>
    </location>
</feature>
<sequence>MTVINTPSNQSADHTPHRVFMTIDELSAYIGLSKRAIYQRAANRTIPSQKIGSLLRFEKSEIDKWLRSQSVTADESIKMMM</sequence>
<reference evidence="2" key="2">
    <citation type="journal article" date="2021" name="PeerJ">
        <title>Extensive microbial diversity within the chicken gut microbiome revealed by metagenomics and culture.</title>
        <authorList>
            <person name="Gilroy R."/>
            <person name="Ravi A."/>
            <person name="Getino M."/>
            <person name="Pursley I."/>
            <person name="Horton D.L."/>
            <person name="Alikhan N.F."/>
            <person name="Baker D."/>
            <person name="Gharbi K."/>
            <person name="Hall N."/>
            <person name="Watson M."/>
            <person name="Adriaenssens E.M."/>
            <person name="Foster-Nyarko E."/>
            <person name="Jarju S."/>
            <person name="Secka A."/>
            <person name="Antonio M."/>
            <person name="Oren A."/>
            <person name="Chaudhuri R.R."/>
            <person name="La Ragione R."/>
            <person name="Hildebrand F."/>
            <person name="Pallen M.J."/>
        </authorList>
    </citation>
    <scope>NUCLEOTIDE SEQUENCE</scope>
    <source>
        <strain evidence="2">7293</strain>
    </source>
</reference>
<reference evidence="2" key="1">
    <citation type="submission" date="2020-10" db="EMBL/GenBank/DDBJ databases">
        <authorList>
            <person name="Gilroy R."/>
        </authorList>
    </citation>
    <scope>NUCLEOTIDE SEQUENCE</scope>
    <source>
        <strain evidence="2">7293</strain>
    </source>
</reference>
<accession>A0A9D9H1Q2</accession>
<comment type="caution">
    <text evidence="2">The sequence shown here is derived from an EMBL/GenBank/DDBJ whole genome shotgun (WGS) entry which is preliminary data.</text>
</comment>